<dbReference type="InterPro" id="IPR010970">
    <property type="entry name" value="Cys_dSase_SufS"/>
</dbReference>
<reference evidence="8 9" key="1">
    <citation type="submission" date="2019-10" db="EMBL/GenBank/DDBJ databases">
        <title>Dictyobacter vulcani sp. nov., within the class Ktedonobacteria, isolated from soil of volcanic Mt. Zao.</title>
        <authorList>
            <person name="Zheng Y."/>
            <person name="Wang C.M."/>
            <person name="Sakai Y."/>
            <person name="Abe K."/>
            <person name="Yokota A."/>
            <person name="Yabe S."/>
        </authorList>
    </citation>
    <scope>NUCLEOTIDE SEQUENCE [LARGE SCALE GENOMIC DNA]</scope>
    <source>
        <strain evidence="8 9">W12</strain>
    </source>
</reference>
<evidence type="ECO:0000313" key="8">
    <source>
        <dbReference type="EMBL" id="GER88109.1"/>
    </source>
</evidence>
<dbReference type="PANTHER" id="PTHR43586:SF8">
    <property type="entry name" value="CYSTEINE DESULFURASE 1, CHLOROPLASTIC"/>
    <property type="match status" value="1"/>
</dbReference>
<dbReference type="InterPro" id="IPR015424">
    <property type="entry name" value="PyrdxlP-dep_Trfase"/>
</dbReference>
<dbReference type="Gene3D" id="3.40.640.10">
    <property type="entry name" value="Type I PLP-dependent aspartate aminotransferase-like (Major domain)"/>
    <property type="match status" value="1"/>
</dbReference>
<keyword evidence="4" id="KW-0808">Transferase</keyword>
<dbReference type="EC" id="2.8.1.7" evidence="3"/>
<name>A0A5J4KPR1_9CHLR</name>
<dbReference type="InterPro" id="IPR000192">
    <property type="entry name" value="Aminotrans_V_dom"/>
</dbReference>
<dbReference type="SUPFAM" id="SSF53383">
    <property type="entry name" value="PLP-dependent transferases"/>
    <property type="match status" value="1"/>
</dbReference>
<keyword evidence="9" id="KW-1185">Reference proteome</keyword>
<dbReference type="PANTHER" id="PTHR43586">
    <property type="entry name" value="CYSTEINE DESULFURASE"/>
    <property type="match status" value="1"/>
</dbReference>
<proteinExistence type="inferred from homology"/>
<gene>
    <name evidence="8" type="ORF">KDW_22710</name>
</gene>
<dbReference type="GO" id="GO:0030170">
    <property type="term" value="F:pyridoxal phosphate binding"/>
    <property type="evidence" value="ECO:0007669"/>
    <property type="project" value="InterPro"/>
</dbReference>
<comment type="similarity">
    <text evidence="2">Belongs to the class-V pyridoxal-phosphate-dependent aminotransferase family. Csd subfamily.</text>
</comment>
<sequence>MLTSDNTTPATTVHSTQSGRSLAEIRQDFPILARQVHGKPFIYLDSTASSQKPTAVLTAMNEYYHQHNANVHRGVYLVSEEATAGMEKARVKIARFINARQSKQIIFTRNTTESINLVAHTWGSANISSGDLIILTEMEHHSNLVPWQLLAQRTGARLEFVPVTDDGLLQLDVYADLLRQQPKLVAFTHMSNVLGTINPIHEMIAQAHAAGAITMVDAAQSVPHLPVDVQALDADFLCFSAHKMLGPTGIGVLYGKKALLEAMPPFMGGGDMIRTVKLRESTWNDLPWKFEAGTPAIAEAIGFGAAIDYLNALGMDNVRQHEREITSYALDALKAVPGLTIYGPEADQRGGVVSFTLADIHPHDLASILDQEVGVAIRAGHHCAQPLMERYDLAATARASFYIYTSKEEIDILVQGLQKAQHIFRF</sequence>
<comment type="caution">
    <text evidence="8">The sequence shown here is derived from an EMBL/GenBank/DDBJ whole genome shotgun (WGS) entry which is preliminary data.</text>
</comment>
<evidence type="ECO:0000256" key="2">
    <source>
        <dbReference type="ARBA" id="ARBA00010447"/>
    </source>
</evidence>
<dbReference type="GO" id="GO:0031071">
    <property type="term" value="F:cysteine desulfurase activity"/>
    <property type="evidence" value="ECO:0007669"/>
    <property type="project" value="UniProtKB-EC"/>
</dbReference>
<evidence type="ECO:0000256" key="4">
    <source>
        <dbReference type="ARBA" id="ARBA00022679"/>
    </source>
</evidence>
<dbReference type="GO" id="GO:0006534">
    <property type="term" value="P:cysteine metabolic process"/>
    <property type="evidence" value="ECO:0007669"/>
    <property type="project" value="InterPro"/>
</dbReference>
<evidence type="ECO:0000259" key="7">
    <source>
        <dbReference type="Pfam" id="PF00266"/>
    </source>
</evidence>
<dbReference type="RefSeq" id="WP_151756041.1">
    <property type="nucleotide sequence ID" value="NZ_BKZW01000001.1"/>
</dbReference>
<dbReference type="CDD" id="cd06453">
    <property type="entry name" value="SufS_like"/>
    <property type="match status" value="1"/>
</dbReference>
<feature type="domain" description="Aminotransferase class V" evidence="7">
    <location>
        <begin position="42"/>
        <end position="413"/>
    </location>
</feature>
<organism evidence="8 9">
    <name type="scientific">Dictyobacter vulcani</name>
    <dbReference type="NCBI Taxonomy" id="2607529"/>
    <lineage>
        <taxon>Bacteria</taxon>
        <taxon>Bacillati</taxon>
        <taxon>Chloroflexota</taxon>
        <taxon>Ktedonobacteria</taxon>
        <taxon>Ktedonobacterales</taxon>
        <taxon>Dictyobacteraceae</taxon>
        <taxon>Dictyobacter</taxon>
    </lineage>
</organism>
<comment type="catalytic activity">
    <reaction evidence="6">
        <text>(sulfur carrier)-H + L-cysteine = (sulfur carrier)-SH + L-alanine</text>
        <dbReference type="Rhea" id="RHEA:43892"/>
        <dbReference type="Rhea" id="RHEA-COMP:14737"/>
        <dbReference type="Rhea" id="RHEA-COMP:14739"/>
        <dbReference type="ChEBI" id="CHEBI:29917"/>
        <dbReference type="ChEBI" id="CHEBI:35235"/>
        <dbReference type="ChEBI" id="CHEBI:57972"/>
        <dbReference type="ChEBI" id="CHEBI:64428"/>
        <dbReference type="EC" id="2.8.1.7"/>
    </reaction>
</comment>
<dbReference type="EMBL" id="BKZW01000001">
    <property type="protein sequence ID" value="GER88109.1"/>
    <property type="molecule type" value="Genomic_DNA"/>
</dbReference>
<evidence type="ECO:0000256" key="6">
    <source>
        <dbReference type="ARBA" id="ARBA00050776"/>
    </source>
</evidence>
<dbReference type="NCBIfam" id="TIGR01979">
    <property type="entry name" value="sufS"/>
    <property type="match status" value="1"/>
</dbReference>
<protein>
    <recommendedName>
        <fullName evidence="3">cysteine desulfurase</fullName>
        <ecNumber evidence="3">2.8.1.7</ecNumber>
    </recommendedName>
</protein>
<accession>A0A5J4KPR1</accession>
<evidence type="ECO:0000256" key="5">
    <source>
        <dbReference type="ARBA" id="ARBA00022898"/>
    </source>
</evidence>
<dbReference type="Proteomes" id="UP000326912">
    <property type="component" value="Unassembled WGS sequence"/>
</dbReference>
<comment type="cofactor">
    <cofactor evidence="1">
        <name>pyridoxal 5'-phosphate</name>
        <dbReference type="ChEBI" id="CHEBI:597326"/>
    </cofactor>
</comment>
<dbReference type="InterPro" id="IPR015422">
    <property type="entry name" value="PyrdxlP-dep_Trfase_small"/>
</dbReference>
<keyword evidence="5" id="KW-0663">Pyridoxal phosphate</keyword>
<evidence type="ECO:0000313" key="9">
    <source>
        <dbReference type="Proteomes" id="UP000326912"/>
    </source>
</evidence>
<evidence type="ECO:0000256" key="1">
    <source>
        <dbReference type="ARBA" id="ARBA00001933"/>
    </source>
</evidence>
<dbReference type="InterPro" id="IPR015421">
    <property type="entry name" value="PyrdxlP-dep_Trfase_major"/>
</dbReference>
<dbReference type="Pfam" id="PF00266">
    <property type="entry name" value="Aminotran_5"/>
    <property type="match status" value="1"/>
</dbReference>
<evidence type="ECO:0000256" key="3">
    <source>
        <dbReference type="ARBA" id="ARBA00012239"/>
    </source>
</evidence>
<dbReference type="Gene3D" id="3.90.1150.10">
    <property type="entry name" value="Aspartate Aminotransferase, domain 1"/>
    <property type="match status" value="1"/>
</dbReference>
<dbReference type="AlphaFoldDB" id="A0A5J4KPR1"/>